<dbReference type="AlphaFoldDB" id="A0A8K0IFI7"/>
<proteinExistence type="predicted"/>
<reference evidence="1" key="1">
    <citation type="journal article" date="2017" name="Gigascience">
        <title>The genome draft of coconut (Cocos nucifera).</title>
        <authorList>
            <person name="Xiao Y."/>
            <person name="Xu P."/>
            <person name="Fan H."/>
            <person name="Baudouin L."/>
            <person name="Xia W."/>
            <person name="Bocs S."/>
            <person name="Xu J."/>
            <person name="Li Q."/>
            <person name="Guo A."/>
            <person name="Zhou L."/>
            <person name="Li J."/>
            <person name="Wu Y."/>
            <person name="Ma Z."/>
            <person name="Armero A."/>
            <person name="Issali A.E."/>
            <person name="Liu N."/>
            <person name="Peng M."/>
            <person name="Yang Y."/>
        </authorList>
    </citation>
    <scope>NUCLEOTIDE SEQUENCE</scope>
    <source>
        <tissue evidence="1">Spear leaf of Hainan Tall coconut</tissue>
    </source>
</reference>
<sequence>MPGTCCSSLLSLLHPPLPLLYCLLSSPHPLSLLKRNHFSYHHLLLSSLSLHNFPPGKKPGLVGKKREERKLFL</sequence>
<accession>A0A8K0IFI7</accession>
<protein>
    <submittedName>
        <fullName evidence="1">Uncharacterized protein</fullName>
    </submittedName>
</protein>
<evidence type="ECO:0000313" key="2">
    <source>
        <dbReference type="Proteomes" id="UP000797356"/>
    </source>
</evidence>
<evidence type="ECO:0000313" key="1">
    <source>
        <dbReference type="EMBL" id="KAG1354527.1"/>
    </source>
</evidence>
<dbReference type="Proteomes" id="UP000797356">
    <property type="component" value="Chromosome 7"/>
</dbReference>
<gene>
    <name evidence="1" type="ORF">COCNU_07G006390</name>
</gene>
<dbReference type="EMBL" id="CM017878">
    <property type="protein sequence ID" value="KAG1354527.1"/>
    <property type="molecule type" value="Genomic_DNA"/>
</dbReference>
<keyword evidence="2" id="KW-1185">Reference proteome</keyword>
<name>A0A8K0IFI7_COCNU</name>
<reference evidence="1" key="2">
    <citation type="submission" date="2019-07" db="EMBL/GenBank/DDBJ databases">
        <authorList>
            <person name="Yang Y."/>
            <person name="Bocs S."/>
            <person name="Baudouin L."/>
        </authorList>
    </citation>
    <scope>NUCLEOTIDE SEQUENCE</scope>
    <source>
        <tissue evidence="1">Spear leaf of Hainan Tall coconut</tissue>
    </source>
</reference>
<organism evidence="1 2">
    <name type="scientific">Cocos nucifera</name>
    <name type="common">Coconut palm</name>
    <dbReference type="NCBI Taxonomy" id="13894"/>
    <lineage>
        <taxon>Eukaryota</taxon>
        <taxon>Viridiplantae</taxon>
        <taxon>Streptophyta</taxon>
        <taxon>Embryophyta</taxon>
        <taxon>Tracheophyta</taxon>
        <taxon>Spermatophyta</taxon>
        <taxon>Magnoliopsida</taxon>
        <taxon>Liliopsida</taxon>
        <taxon>Arecaceae</taxon>
        <taxon>Arecoideae</taxon>
        <taxon>Cocoseae</taxon>
        <taxon>Attaleinae</taxon>
        <taxon>Cocos</taxon>
    </lineage>
</organism>
<comment type="caution">
    <text evidence="1">The sequence shown here is derived from an EMBL/GenBank/DDBJ whole genome shotgun (WGS) entry which is preliminary data.</text>
</comment>